<dbReference type="Proteomes" id="UP001306508">
    <property type="component" value="Unassembled WGS sequence"/>
</dbReference>
<dbReference type="PROSITE" id="PS00972">
    <property type="entry name" value="USP_1"/>
    <property type="match status" value="1"/>
</dbReference>
<dbReference type="GO" id="GO:0016579">
    <property type="term" value="P:protein deubiquitination"/>
    <property type="evidence" value="ECO:0007669"/>
    <property type="project" value="InterPro"/>
</dbReference>
<organism evidence="3 4">
    <name type="scientific">Arxiozyma heterogenica</name>
    <dbReference type="NCBI Taxonomy" id="278026"/>
    <lineage>
        <taxon>Eukaryota</taxon>
        <taxon>Fungi</taxon>
        <taxon>Dikarya</taxon>
        <taxon>Ascomycota</taxon>
        <taxon>Saccharomycotina</taxon>
        <taxon>Saccharomycetes</taxon>
        <taxon>Saccharomycetales</taxon>
        <taxon>Saccharomycetaceae</taxon>
        <taxon>Arxiozyma</taxon>
    </lineage>
</organism>
<dbReference type="InterPro" id="IPR015424">
    <property type="entry name" value="PyrdxlP-dep_Trfase"/>
</dbReference>
<feature type="region of interest" description="Disordered" evidence="1">
    <location>
        <begin position="1130"/>
        <end position="1161"/>
    </location>
</feature>
<feature type="region of interest" description="Disordered" evidence="1">
    <location>
        <begin position="758"/>
        <end position="778"/>
    </location>
</feature>
<dbReference type="Pfam" id="PF00155">
    <property type="entry name" value="Aminotran_1_2"/>
    <property type="match status" value="1"/>
</dbReference>
<protein>
    <recommendedName>
        <fullName evidence="2">USP domain-containing protein</fullName>
    </recommendedName>
</protein>
<keyword evidence="4" id="KW-1185">Reference proteome</keyword>
<feature type="domain" description="USP" evidence="2">
    <location>
        <begin position="924"/>
        <end position="1381"/>
    </location>
</feature>
<dbReference type="PROSITE" id="PS00973">
    <property type="entry name" value="USP_2"/>
    <property type="match status" value="1"/>
</dbReference>
<dbReference type="CDD" id="cd00609">
    <property type="entry name" value="AAT_like"/>
    <property type="match status" value="1"/>
</dbReference>
<dbReference type="PROSITE" id="PS50235">
    <property type="entry name" value="USP_3"/>
    <property type="match status" value="1"/>
</dbReference>
<name>A0AAN7W4L7_9SACH</name>
<feature type="compositionally biased region" description="Low complexity" evidence="1">
    <location>
        <begin position="847"/>
        <end position="868"/>
    </location>
</feature>
<dbReference type="GO" id="GO:0004843">
    <property type="term" value="F:cysteine-type deubiquitinase activity"/>
    <property type="evidence" value="ECO:0007669"/>
    <property type="project" value="InterPro"/>
</dbReference>
<feature type="region of interest" description="Disordered" evidence="1">
    <location>
        <begin position="847"/>
        <end position="884"/>
    </location>
</feature>
<dbReference type="Gene3D" id="3.40.640.10">
    <property type="entry name" value="Type I PLP-dependent aspartate aminotransferase-like (Major domain)"/>
    <property type="match status" value="1"/>
</dbReference>
<dbReference type="SUPFAM" id="SSF53383">
    <property type="entry name" value="PLP-dependent transferases"/>
    <property type="match status" value="1"/>
</dbReference>
<dbReference type="InterPro" id="IPR015421">
    <property type="entry name" value="PyrdxlP-dep_Trfase_major"/>
</dbReference>
<reference evidence="4" key="1">
    <citation type="submission" date="2023-07" db="EMBL/GenBank/DDBJ databases">
        <title>A draft genome of Kazachstania heterogenica Y-27499.</title>
        <authorList>
            <person name="Donic C."/>
            <person name="Kralova J.S."/>
            <person name="Fidel L."/>
            <person name="Ben-Dor S."/>
            <person name="Jung S."/>
        </authorList>
    </citation>
    <scope>NUCLEOTIDE SEQUENCE [LARGE SCALE GENOMIC DNA]</scope>
    <source>
        <strain evidence="4">Y27499</strain>
    </source>
</reference>
<dbReference type="Gene3D" id="3.90.1150.10">
    <property type="entry name" value="Aspartate Aminotransferase, domain 1"/>
    <property type="match status" value="1"/>
</dbReference>
<feature type="compositionally biased region" description="Acidic residues" evidence="1">
    <location>
        <begin position="1130"/>
        <end position="1140"/>
    </location>
</feature>
<feature type="compositionally biased region" description="Basic and acidic residues" evidence="1">
    <location>
        <begin position="759"/>
        <end position="778"/>
    </location>
</feature>
<dbReference type="PANTHER" id="PTHR42858:SF1">
    <property type="entry name" value="LD15494P"/>
    <property type="match status" value="1"/>
</dbReference>
<evidence type="ECO:0000256" key="1">
    <source>
        <dbReference type="SAM" id="MobiDB-lite"/>
    </source>
</evidence>
<dbReference type="InterPro" id="IPR004839">
    <property type="entry name" value="Aminotransferase_I/II_large"/>
</dbReference>
<dbReference type="InterPro" id="IPR018200">
    <property type="entry name" value="USP_CS"/>
</dbReference>
<proteinExistence type="predicted"/>
<dbReference type="CDD" id="cd02257">
    <property type="entry name" value="Peptidase_C19"/>
    <property type="match status" value="1"/>
</dbReference>
<accession>A0AAN7W4L7</accession>
<dbReference type="EMBL" id="JAWIZZ010000038">
    <property type="protein sequence ID" value="KAK5781099.1"/>
    <property type="molecule type" value="Genomic_DNA"/>
</dbReference>
<evidence type="ECO:0000313" key="4">
    <source>
        <dbReference type="Proteomes" id="UP001306508"/>
    </source>
</evidence>
<feature type="compositionally biased region" description="Basic and acidic residues" evidence="1">
    <location>
        <begin position="1392"/>
        <end position="1406"/>
    </location>
</feature>
<evidence type="ECO:0000313" key="3">
    <source>
        <dbReference type="EMBL" id="KAK5781099.1"/>
    </source>
</evidence>
<dbReference type="InterPro" id="IPR038765">
    <property type="entry name" value="Papain-like_cys_pep_sf"/>
</dbReference>
<dbReference type="InterPro" id="IPR015422">
    <property type="entry name" value="PyrdxlP-dep_Trfase_small"/>
</dbReference>
<gene>
    <name evidence="3" type="ORF">RI543_001490</name>
</gene>
<dbReference type="SUPFAM" id="SSF54001">
    <property type="entry name" value="Cysteine proteinases"/>
    <property type="match status" value="1"/>
</dbReference>
<dbReference type="GO" id="GO:0047536">
    <property type="term" value="F:2-aminoadipate transaminase activity"/>
    <property type="evidence" value="ECO:0007669"/>
    <property type="project" value="TreeGrafter"/>
</dbReference>
<dbReference type="PANTHER" id="PTHR42858">
    <property type="entry name" value="AMINOTRANSFERASE"/>
    <property type="match status" value="1"/>
</dbReference>
<dbReference type="GO" id="GO:0030170">
    <property type="term" value="F:pyridoxal phosphate binding"/>
    <property type="evidence" value="ECO:0007669"/>
    <property type="project" value="InterPro"/>
</dbReference>
<feature type="region of interest" description="Disordered" evidence="1">
    <location>
        <begin position="1381"/>
        <end position="1412"/>
    </location>
</feature>
<dbReference type="InterPro" id="IPR028889">
    <property type="entry name" value="USP"/>
</dbReference>
<dbReference type="InterPro" id="IPR001394">
    <property type="entry name" value="Peptidase_C19_UCH"/>
</dbReference>
<feature type="compositionally biased region" description="Basic residues" evidence="1">
    <location>
        <begin position="1149"/>
        <end position="1158"/>
    </location>
</feature>
<evidence type="ECO:0000259" key="2">
    <source>
        <dbReference type="PROSITE" id="PS50235"/>
    </source>
</evidence>
<dbReference type="Gene3D" id="3.90.70.10">
    <property type="entry name" value="Cysteine proteinases"/>
    <property type="match status" value="1"/>
</dbReference>
<comment type="caution">
    <text evidence="3">The sequence shown here is derived from an EMBL/GenBank/DDBJ whole genome shotgun (WGS) entry which is preliminary data.</text>
</comment>
<sequence length="1433" mass="161727">MSIDAPSKINFFKGHPSNRLLPNNEVIEATKQLLTPEKRPYDSQTENRHPLTYGSDEGALWVREQICEFNNKEVFHIDNSNSSILSKPEFLNLTSGSSYGILNILLQTTLAHTGYTRQAFIITPTYFLINDCFIDAGFGDHKLTAIDEYPETNSIDFDLLQKKLDYFESLSLIDGCDYNDISNNISISNNTNCIVNPEKNLNQTKKIYRYVMYCVPTFANPSGMTFSTKCKLRLIELARKYDMLIISDDVYDILNYDPNTPTPKRLVHLDRESNTDPASYGNTISNSTFSKIIAPGLRFGYQESINSNLVRQLSKGGANISGGTPSQLNSMIVGTLLQNGEAKRIINRLISVYSQRGKTLSNAIKKYLPKGTIHKPIKGGYFVWITLPKGYNSIEIENLLRSTYQVIMANGSNFEVVTDKRNWGTRSVRLSISFLEEQEIEEGVRLWGEICKSTKQYIMVDNNEESYSMYPNTPSSPPPPHANMRFPVYQPPTPMYVSYPQGPYMYAAAPNPNYHFKMMNQSQGMIYQGAPQQNNNITSISGNNGINNSGSKKKWNNNSNNLINGSSNINMVGNNMYQTKSNNYYQAQHYYNSNANNNQPLINNKSNSSTALYDPFKFDVSKSNYSRNIDLTTDLPLFFNTTPEEFSEARNRKYELKLKSIEQKQNISVLKAKEKKKITNVGKAVEAITKPSKSSNEVTELVIKTDVNSNVKAKLSNEKQEERSRKVEVVKENVSSDIQSKMENISKKDEKPVVLTKTMKSEESTKNKNDNHKDKAKDTPTLTETIIHKPVKQIETTTTKVMEVSTAKPTPVGTPKPAVKSWSAIASSAAVKSKSITTKHISSVSSSATVSTPISASPSSSVITVSSKQPQRKDKNYIPPSTKGSEPLGSLALRVCFDPDFVNYTLTNKKNGENKLPVNSIIPRGIINNANICFMSSVLQVLLYCKPFIDILNVVSTRNMNSRVGEISCELLDACISFYTQFDREYYEAEKKNAINEKYAHESKKEKKIGISKQYEREEFASVVDSVKPDQFYQVLSKIPKFKDLQWGHQEDAEEFLTHLLDQLHEEFISCIDCLTENEIQNLLQSIKDEPLKIFFIRNLQRYKKATFIQNASSQFKDLLHKYGVISDDDSKDNDDDDDGWHEVSSSSKKGKKTKTAAKRTVEVTPSPISELFGGQFRSVLDIPNNKESQSITLDPFQTIQLDISDNDVSDLESAFKKFSEFELLPFKSSKGIDVEAKKQTFIDKLPQVLLIQLKRFAFVSTSEEDKNMANYNSYNGRIEKIRKKVNYPHHLTIPKETVSSQFLKFNESNRQYELSGVIYHHGVSPDGGHYTADIYHKEADKWYRIDDINITPLKPEDVLEAVEEASKTYGIRAVLRYGEQQASNKPTDSGGLERRGAVEARRAHNPDVPGSKPGDATFLLLIASNHFVGTFN</sequence>
<dbReference type="Pfam" id="PF00443">
    <property type="entry name" value="UCH"/>
    <property type="match status" value="1"/>
</dbReference>